<dbReference type="PRINTS" id="PR00082">
    <property type="entry name" value="GLFDHDRGNASE"/>
</dbReference>
<feature type="domain" description="Glutamate/phenylalanine/leucine/valine/L-tryptophan dehydrogenase C-terminal" evidence="7">
    <location>
        <begin position="142"/>
        <end position="347"/>
    </location>
</feature>
<dbReference type="Proteomes" id="UP000230557">
    <property type="component" value="Unassembled WGS sequence"/>
</dbReference>
<dbReference type="GO" id="GO:0000166">
    <property type="term" value="F:nucleotide binding"/>
    <property type="evidence" value="ECO:0007669"/>
    <property type="project" value="UniProtKB-KW"/>
</dbReference>
<dbReference type="CDD" id="cd01075">
    <property type="entry name" value="NAD_bind_Leu_Phe_Val_DH"/>
    <property type="match status" value="1"/>
</dbReference>
<comment type="similarity">
    <text evidence="1 6">Belongs to the Glu/Leu/Phe/Val dehydrogenases family.</text>
</comment>
<dbReference type="EMBL" id="PFAJ01000015">
    <property type="protein sequence ID" value="PIR97484.1"/>
    <property type="molecule type" value="Genomic_DNA"/>
</dbReference>
<dbReference type="Gene3D" id="3.40.50.720">
    <property type="entry name" value="NAD(P)-binding Rossmann-like Domain"/>
    <property type="match status" value="1"/>
</dbReference>
<evidence type="ECO:0000313" key="9">
    <source>
        <dbReference type="Proteomes" id="UP000230557"/>
    </source>
</evidence>
<protein>
    <submittedName>
        <fullName evidence="8">Leucine dehydrogenase</fullName>
    </submittedName>
</protein>
<evidence type="ECO:0000256" key="2">
    <source>
        <dbReference type="ARBA" id="ARBA00023002"/>
    </source>
</evidence>
<reference evidence="9" key="1">
    <citation type="submission" date="2017-09" db="EMBL/GenBank/DDBJ databases">
        <title>Depth-based differentiation of microbial function through sediment-hosted aquifers and enrichment of novel symbionts in the deep terrestrial subsurface.</title>
        <authorList>
            <person name="Probst A.J."/>
            <person name="Ladd B."/>
            <person name="Jarett J.K."/>
            <person name="Geller-Mcgrath D.E."/>
            <person name="Sieber C.M.K."/>
            <person name="Emerson J.B."/>
            <person name="Anantharaman K."/>
            <person name="Thomas B.C."/>
            <person name="Malmstrom R."/>
            <person name="Stieglmeier M."/>
            <person name="Klingl A."/>
            <person name="Woyke T."/>
            <person name="Ryan C.M."/>
            <person name="Banfield J.F."/>
        </authorList>
    </citation>
    <scope>NUCLEOTIDE SEQUENCE [LARGE SCALE GENOMIC DNA]</scope>
</reference>
<dbReference type="Pfam" id="PF02812">
    <property type="entry name" value="ELFV_dehydrog_N"/>
    <property type="match status" value="1"/>
</dbReference>
<keyword evidence="5" id="KW-0547">Nucleotide-binding</keyword>
<dbReference type="GO" id="GO:0016639">
    <property type="term" value="F:oxidoreductase activity, acting on the CH-NH2 group of donors, NAD or NADP as acceptor"/>
    <property type="evidence" value="ECO:0007669"/>
    <property type="project" value="InterPro"/>
</dbReference>
<dbReference type="GO" id="GO:0006520">
    <property type="term" value="P:amino acid metabolic process"/>
    <property type="evidence" value="ECO:0007669"/>
    <property type="project" value="InterPro"/>
</dbReference>
<comment type="caution">
    <text evidence="8">The sequence shown here is derived from an EMBL/GenBank/DDBJ whole genome shotgun (WGS) entry which is preliminary data.</text>
</comment>
<feature type="binding site" evidence="5">
    <location>
        <begin position="178"/>
        <end position="183"/>
    </location>
    <ligand>
        <name>NAD(+)</name>
        <dbReference type="ChEBI" id="CHEBI:57540"/>
    </ligand>
</feature>
<dbReference type="PANTHER" id="PTHR42722:SF1">
    <property type="entry name" value="VALINE DEHYDROGENASE"/>
    <property type="match status" value="1"/>
</dbReference>
<dbReference type="AlphaFoldDB" id="A0A2H0VED3"/>
<keyword evidence="2 6" id="KW-0560">Oxidoreductase</keyword>
<proteinExistence type="inferred from homology"/>
<dbReference type="InterPro" id="IPR006097">
    <property type="entry name" value="Glu/Leu/Phe/Val/Trp_DH_dimer"/>
</dbReference>
<evidence type="ECO:0000259" key="7">
    <source>
        <dbReference type="SMART" id="SM00839"/>
    </source>
</evidence>
<feature type="active site" description="Proton donor/acceptor" evidence="4">
    <location>
        <position position="84"/>
    </location>
</feature>
<dbReference type="PIRSF" id="PIRSF000188">
    <property type="entry name" value="Phe_leu_dh"/>
    <property type="match status" value="1"/>
</dbReference>
<keyword evidence="3 5" id="KW-0520">NAD</keyword>
<sequence>MHKINRMVFKEYDKHRSVFYFDRPSLNLKVFIAIHRNKTIFPSFGATRMMMYANEDEALNDALRLSRLMSYKSALAGLNYGGAKGVILFDGNHPDKSEVLKIYSDMVNELKGKFITGADVGLSQEDVQLMTRNSPYFVGTKNKPEKCTALGIVKGIEVCLKQVFGKGFISDHTFAIQGLGKVGLDLLGLIYNQAGKIYVSDISSEKIEVAKNLYPNIVPVPVEDIFKLEIDVFCPCALAHAISPKMIAELKCKIVAGGANNQLFNQEVGDALFSKGILYAPDYVINSGGLISVADEYENRFKNENHIEKKLEHIKSVLETIFEQSQTQNLATNRVADRLAEDIFNNH</sequence>
<name>A0A2H0VED3_9BACT</name>
<dbReference type="InterPro" id="IPR016211">
    <property type="entry name" value="Glu/Phe/Leu/Val/Trp_DH_bac/arc"/>
</dbReference>
<accession>A0A2H0VED3</accession>
<dbReference type="InterPro" id="IPR046346">
    <property type="entry name" value="Aminoacid_DH-like_N_sf"/>
</dbReference>
<dbReference type="InterPro" id="IPR006095">
    <property type="entry name" value="Glu/Leu/Phe/Val/Trp_DH"/>
</dbReference>
<dbReference type="Pfam" id="PF00208">
    <property type="entry name" value="ELFV_dehydrog"/>
    <property type="match status" value="1"/>
</dbReference>
<evidence type="ECO:0000256" key="5">
    <source>
        <dbReference type="PIRSR" id="PIRSR000188-2"/>
    </source>
</evidence>
<dbReference type="Gene3D" id="3.40.50.10860">
    <property type="entry name" value="Leucine Dehydrogenase, chain A, domain 1"/>
    <property type="match status" value="1"/>
</dbReference>
<gene>
    <name evidence="8" type="ORF">COT91_01175</name>
</gene>
<dbReference type="PANTHER" id="PTHR42722">
    <property type="entry name" value="LEUCINE DEHYDROGENASE"/>
    <property type="match status" value="1"/>
</dbReference>
<evidence type="ECO:0000256" key="3">
    <source>
        <dbReference type="ARBA" id="ARBA00023027"/>
    </source>
</evidence>
<organism evidence="8 9">
    <name type="scientific">Candidatus Doudnabacteria bacterium CG10_big_fil_rev_8_21_14_0_10_41_10</name>
    <dbReference type="NCBI Taxonomy" id="1974551"/>
    <lineage>
        <taxon>Bacteria</taxon>
        <taxon>Candidatus Doudnaibacteriota</taxon>
    </lineage>
</organism>
<dbReference type="InterPro" id="IPR006096">
    <property type="entry name" value="Glu/Leu/Phe/Val/Trp_DH_C"/>
</dbReference>
<evidence type="ECO:0000313" key="8">
    <source>
        <dbReference type="EMBL" id="PIR97484.1"/>
    </source>
</evidence>
<evidence type="ECO:0000256" key="1">
    <source>
        <dbReference type="ARBA" id="ARBA00006382"/>
    </source>
</evidence>
<dbReference type="SMART" id="SM00839">
    <property type="entry name" value="ELFV_dehydrog"/>
    <property type="match status" value="1"/>
</dbReference>
<dbReference type="InterPro" id="IPR036291">
    <property type="entry name" value="NAD(P)-bd_dom_sf"/>
</dbReference>
<evidence type="ECO:0000256" key="6">
    <source>
        <dbReference type="RuleBase" id="RU004417"/>
    </source>
</evidence>
<dbReference type="SUPFAM" id="SSF53223">
    <property type="entry name" value="Aminoacid dehydrogenase-like, N-terminal domain"/>
    <property type="match status" value="1"/>
</dbReference>
<dbReference type="SUPFAM" id="SSF51735">
    <property type="entry name" value="NAD(P)-binding Rossmann-fold domains"/>
    <property type="match status" value="1"/>
</dbReference>
<evidence type="ECO:0000256" key="4">
    <source>
        <dbReference type="PIRSR" id="PIRSR000188-1"/>
    </source>
</evidence>